<dbReference type="GO" id="GO:0070095">
    <property type="term" value="F:fructose-6-phosphate binding"/>
    <property type="evidence" value="ECO:0007669"/>
    <property type="project" value="TreeGrafter"/>
</dbReference>
<gene>
    <name evidence="15" type="primary">pfkA</name>
    <name evidence="17" type="ORF">CBW42_05835</name>
</gene>
<dbReference type="EMBL" id="NHOC01000005">
    <property type="protein sequence ID" value="OUM20359.1"/>
    <property type="molecule type" value="Genomic_DNA"/>
</dbReference>
<evidence type="ECO:0000256" key="11">
    <source>
        <dbReference type="ARBA" id="ARBA00022840"/>
    </source>
</evidence>
<feature type="binding site" evidence="15">
    <location>
        <begin position="106"/>
        <end position="109"/>
    </location>
    <ligand>
        <name>ATP</name>
        <dbReference type="ChEBI" id="CHEBI:30616"/>
    </ligand>
</feature>
<protein>
    <recommendedName>
        <fullName evidence="15">ATP-dependent 6-phosphofructokinase</fullName>
        <shortName evidence="15">ATP-PFK</shortName>
        <shortName evidence="15">Phosphofructokinase</shortName>
        <ecNumber evidence="15">2.7.1.11</ecNumber>
    </recommendedName>
    <alternativeName>
        <fullName evidence="15">Phosphohexokinase</fullName>
    </alternativeName>
</protein>
<dbReference type="PANTHER" id="PTHR13697">
    <property type="entry name" value="PHOSPHOFRUCTOKINASE"/>
    <property type="match status" value="1"/>
</dbReference>
<keyword evidence="7 15" id="KW-0808">Transferase</keyword>
<comment type="function">
    <text evidence="2 15">Catalyzes the phosphorylation of D-fructose 6-phosphate to fructose 1,6-bisphosphate by ATP, the first committing step of glycolysis.</text>
</comment>
<sequence length="324" mass="34584">MEKQIKRIGILTSGGDAPGMNAVVRAVVRTASAYGISCLGIRRGYSGLINGDIIELGARSVDGIIAKGGTMLYTARCLEMLTDDGLTQAANNAHYMGLDGLVVCGGDGSFRGAQALSRKGVPAIGVPGTIDNDIVCSDYTIGFDSACNTAIQAIDKLRDTMQSHERCSVVEVMGRRAGHLALDVGVACGATAILLPEREIDFEKSIVEKMRANRIRGRKHHIIIVAEGVGNAQDVADRIHTATGIDARVTILGHIQRGGSPTVRDRVMATRMGYHAVKILMEGASNRVVCARNNQITDYDIEEGLAMSKDLNQELYEVSQTVSI</sequence>
<evidence type="ECO:0000256" key="7">
    <source>
        <dbReference type="ARBA" id="ARBA00022679"/>
    </source>
</evidence>
<dbReference type="GO" id="GO:0005945">
    <property type="term" value="C:6-phosphofructokinase complex"/>
    <property type="evidence" value="ECO:0007669"/>
    <property type="project" value="TreeGrafter"/>
</dbReference>
<feature type="binding site" evidence="15">
    <location>
        <begin position="25"/>
        <end position="29"/>
    </location>
    <ligand>
        <name>ADP</name>
        <dbReference type="ChEBI" id="CHEBI:456216"/>
        <note>allosteric activator; ligand shared between dimeric partners</note>
    </ligand>
</feature>
<dbReference type="Proteomes" id="UP000194903">
    <property type="component" value="Unassembled WGS sequence"/>
</dbReference>
<evidence type="ECO:0000256" key="6">
    <source>
        <dbReference type="ARBA" id="ARBA00022533"/>
    </source>
</evidence>
<dbReference type="UniPathway" id="UPA00109">
    <property type="reaction ID" value="UER00182"/>
</dbReference>
<dbReference type="GO" id="GO:0016208">
    <property type="term" value="F:AMP binding"/>
    <property type="evidence" value="ECO:0007669"/>
    <property type="project" value="TreeGrafter"/>
</dbReference>
<dbReference type="OrthoDB" id="9802503at2"/>
<feature type="domain" description="Phosphofructokinase" evidence="16">
    <location>
        <begin position="7"/>
        <end position="280"/>
    </location>
</feature>
<dbReference type="HAMAP" id="MF_00339">
    <property type="entry name" value="Phosphofructokinase_I_B1"/>
    <property type="match status" value="1"/>
</dbReference>
<comment type="cofactor">
    <cofactor evidence="1 15">
        <name>Mg(2+)</name>
        <dbReference type="ChEBI" id="CHEBI:18420"/>
    </cofactor>
</comment>
<evidence type="ECO:0000256" key="1">
    <source>
        <dbReference type="ARBA" id="ARBA00001946"/>
    </source>
</evidence>
<keyword evidence="18" id="KW-1185">Reference proteome</keyword>
<dbReference type="PIRSF" id="PIRSF000532">
    <property type="entry name" value="ATP_PFK_prok"/>
    <property type="match status" value="1"/>
</dbReference>
<evidence type="ECO:0000256" key="2">
    <source>
        <dbReference type="ARBA" id="ARBA00002659"/>
    </source>
</evidence>
<dbReference type="FunFam" id="3.40.50.460:FF:000002">
    <property type="entry name" value="ATP-dependent 6-phosphofructokinase"/>
    <property type="match status" value="1"/>
</dbReference>
<keyword evidence="6 15" id="KW-0021">Allosteric enzyme</keyword>
<proteinExistence type="inferred from homology"/>
<feature type="binding site" evidence="15">
    <location>
        <position position="166"/>
    </location>
    <ligand>
        <name>substrate</name>
        <note>ligand shared between dimeric partners</note>
    </ligand>
</feature>
<evidence type="ECO:0000313" key="18">
    <source>
        <dbReference type="Proteomes" id="UP000194903"/>
    </source>
</evidence>
<keyword evidence="13 15" id="KW-0324">Glycolysis</keyword>
<keyword evidence="11 15" id="KW-0067">ATP-binding</keyword>
<evidence type="ECO:0000256" key="8">
    <source>
        <dbReference type="ARBA" id="ARBA00022723"/>
    </source>
</evidence>
<dbReference type="GO" id="GO:0005524">
    <property type="term" value="F:ATP binding"/>
    <property type="evidence" value="ECO:0007669"/>
    <property type="project" value="UniProtKB-UniRule"/>
</dbReference>
<keyword evidence="12 15" id="KW-0460">Magnesium</keyword>
<comment type="subcellular location">
    <subcellularLocation>
        <location evidence="3 15">Cytoplasm</location>
    </subcellularLocation>
</comment>
<feature type="binding site" description="in other chain" evidence="15">
    <location>
        <position position="227"/>
    </location>
    <ligand>
        <name>substrate</name>
        <note>ligand shared between dimeric partners</note>
    </ligand>
</feature>
<feature type="binding site" description="in other chain" evidence="15">
    <location>
        <begin position="254"/>
        <end position="257"/>
    </location>
    <ligand>
        <name>substrate</name>
        <note>ligand shared between dimeric partners</note>
    </ligand>
</feature>
<feature type="active site" description="Proton acceptor" evidence="15">
    <location>
        <position position="131"/>
    </location>
</feature>
<evidence type="ECO:0000256" key="5">
    <source>
        <dbReference type="ARBA" id="ARBA00022490"/>
    </source>
</evidence>
<feature type="binding site" description="in other chain" evidence="15">
    <location>
        <begin position="129"/>
        <end position="131"/>
    </location>
    <ligand>
        <name>substrate</name>
        <note>ligand shared between dimeric partners</note>
    </ligand>
</feature>
<comment type="similarity">
    <text evidence="15">Belongs to the phosphofructokinase type A (PFKA) family. ATP-dependent PFK group I subfamily. Prokaryotic clade 'B1' sub-subfamily.</text>
</comment>
<keyword evidence="8 15" id="KW-0479">Metal-binding</keyword>
<evidence type="ECO:0000256" key="15">
    <source>
        <dbReference type="HAMAP-Rule" id="MF_00339"/>
    </source>
</evidence>
<organism evidence="17 18">
    <name type="scientific">Butyricicoccus porcorum</name>
    <dbReference type="NCBI Taxonomy" id="1945634"/>
    <lineage>
        <taxon>Bacteria</taxon>
        <taxon>Bacillati</taxon>
        <taxon>Bacillota</taxon>
        <taxon>Clostridia</taxon>
        <taxon>Eubacteriales</taxon>
        <taxon>Butyricicoccaceae</taxon>
        <taxon>Butyricicoccus</taxon>
    </lineage>
</organism>
<feature type="binding site" description="in other chain" evidence="15">
    <location>
        <position position="158"/>
    </location>
    <ligand>
        <name>ADP</name>
        <dbReference type="ChEBI" id="CHEBI:456216"/>
        <note>allosteric activator; ligand shared between dimeric partners</note>
    </ligand>
</feature>
<evidence type="ECO:0000259" key="16">
    <source>
        <dbReference type="Pfam" id="PF00365"/>
    </source>
</evidence>
<evidence type="ECO:0000256" key="10">
    <source>
        <dbReference type="ARBA" id="ARBA00022777"/>
    </source>
</evidence>
<feature type="binding site" evidence="15">
    <location>
        <position position="107"/>
    </location>
    <ligand>
        <name>Mg(2+)</name>
        <dbReference type="ChEBI" id="CHEBI:18420"/>
        <note>catalytic</note>
    </ligand>
</feature>
<dbReference type="NCBIfam" id="NF002872">
    <property type="entry name" value="PRK03202.1"/>
    <property type="match status" value="1"/>
</dbReference>
<dbReference type="AlphaFoldDB" id="A0A252F3N8"/>
<evidence type="ECO:0000256" key="14">
    <source>
        <dbReference type="ARBA" id="ARBA00048070"/>
    </source>
</evidence>
<dbReference type="GO" id="GO:0006002">
    <property type="term" value="P:fructose 6-phosphate metabolic process"/>
    <property type="evidence" value="ECO:0007669"/>
    <property type="project" value="UniProtKB-UniRule"/>
</dbReference>
<dbReference type="PROSITE" id="PS00433">
    <property type="entry name" value="PHOSPHOFRUCTOKINASE"/>
    <property type="match status" value="1"/>
</dbReference>
<dbReference type="GO" id="GO:0061621">
    <property type="term" value="P:canonical glycolysis"/>
    <property type="evidence" value="ECO:0007669"/>
    <property type="project" value="TreeGrafter"/>
</dbReference>
<comment type="activity regulation">
    <text evidence="15">Allosterically activated by ADP and other diphosphonucleosides, and allosterically inhibited by phosphoenolpyruvate.</text>
</comment>
<dbReference type="GO" id="GO:0030388">
    <property type="term" value="P:fructose 1,6-bisphosphate metabolic process"/>
    <property type="evidence" value="ECO:0007669"/>
    <property type="project" value="TreeGrafter"/>
</dbReference>
<feature type="binding site" evidence="15">
    <location>
        <position position="15"/>
    </location>
    <ligand>
        <name>ATP</name>
        <dbReference type="ChEBI" id="CHEBI:30616"/>
    </ligand>
</feature>
<feature type="binding site" evidence="15">
    <location>
        <begin position="76"/>
        <end position="77"/>
    </location>
    <ligand>
        <name>ATP</name>
        <dbReference type="ChEBI" id="CHEBI:30616"/>
    </ligand>
</feature>
<evidence type="ECO:0000256" key="12">
    <source>
        <dbReference type="ARBA" id="ARBA00022842"/>
    </source>
</evidence>
<evidence type="ECO:0000313" key="17">
    <source>
        <dbReference type="EMBL" id="OUM20359.1"/>
    </source>
</evidence>
<keyword evidence="9 15" id="KW-0547">Nucleotide-binding</keyword>
<dbReference type="InterPro" id="IPR000023">
    <property type="entry name" value="Phosphofructokinase_dom"/>
</dbReference>
<dbReference type="NCBIfam" id="TIGR02482">
    <property type="entry name" value="PFKA_ATP"/>
    <property type="match status" value="1"/>
</dbReference>
<comment type="caution">
    <text evidence="15">Lacks conserved residue(s) required for the propagation of feature annotation.</text>
</comment>
<reference evidence="17 18" key="1">
    <citation type="submission" date="2017-05" db="EMBL/GenBank/DDBJ databases">
        <title>Butyricicoccus porcorum sp. nov. a butyrate-producing bacterium from the swine intestinal tract.</title>
        <authorList>
            <person name="Trachsel J."/>
            <person name="Humphrey S."/>
            <person name="Allen H.K."/>
        </authorList>
    </citation>
    <scope>NUCLEOTIDE SEQUENCE [LARGE SCALE GENOMIC DNA]</scope>
    <source>
        <strain evidence="17">BB10</strain>
    </source>
</reference>
<feature type="binding site" description="in other chain" evidence="15">
    <location>
        <begin position="173"/>
        <end position="175"/>
    </location>
    <ligand>
        <name>substrate</name>
        <note>ligand shared between dimeric partners</note>
    </ligand>
</feature>
<dbReference type="GO" id="GO:0048029">
    <property type="term" value="F:monosaccharide binding"/>
    <property type="evidence" value="ECO:0007669"/>
    <property type="project" value="TreeGrafter"/>
</dbReference>
<dbReference type="PANTHER" id="PTHR13697:SF4">
    <property type="entry name" value="ATP-DEPENDENT 6-PHOSPHOFRUCTOKINASE"/>
    <property type="match status" value="1"/>
</dbReference>
<evidence type="ECO:0000256" key="3">
    <source>
        <dbReference type="ARBA" id="ARBA00004496"/>
    </source>
</evidence>
<dbReference type="GO" id="GO:0046872">
    <property type="term" value="F:metal ion binding"/>
    <property type="evidence" value="ECO:0007669"/>
    <property type="project" value="UniProtKB-KW"/>
</dbReference>
<dbReference type="InterPro" id="IPR022953">
    <property type="entry name" value="ATP_PFK"/>
</dbReference>
<keyword evidence="5 15" id="KW-0963">Cytoplasm</keyword>
<keyword evidence="10 15" id="KW-0418">Kinase</keyword>
<feature type="binding site" evidence="15">
    <location>
        <position position="248"/>
    </location>
    <ligand>
        <name>substrate</name>
        <note>ligand shared between dimeric partners</note>
    </ligand>
</feature>
<dbReference type="InterPro" id="IPR035966">
    <property type="entry name" value="PKF_sf"/>
</dbReference>
<dbReference type="SUPFAM" id="SSF53784">
    <property type="entry name" value="Phosphofructokinase"/>
    <property type="match status" value="1"/>
</dbReference>
<dbReference type="InterPro" id="IPR015912">
    <property type="entry name" value="Phosphofructokinase_CS"/>
</dbReference>
<comment type="pathway">
    <text evidence="4 15">Carbohydrate degradation; glycolysis; D-glyceraldehyde 3-phosphate and glycerone phosphate from D-glucose: step 3/4.</text>
</comment>
<evidence type="ECO:0000256" key="4">
    <source>
        <dbReference type="ARBA" id="ARBA00004679"/>
    </source>
</evidence>
<dbReference type="Pfam" id="PF00365">
    <property type="entry name" value="PFK"/>
    <property type="match status" value="1"/>
</dbReference>
<dbReference type="EC" id="2.7.1.11" evidence="15"/>
<dbReference type="Gene3D" id="3.40.50.460">
    <property type="entry name" value="Phosphofructokinase domain"/>
    <property type="match status" value="1"/>
</dbReference>
<dbReference type="Gene3D" id="3.40.50.450">
    <property type="match status" value="1"/>
</dbReference>
<comment type="subunit">
    <text evidence="15">Homotetramer.</text>
</comment>
<accession>A0A252F3N8</accession>
<dbReference type="GO" id="GO:0003872">
    <property type="term" value="F:6-phosphofructokinase activity"/>
    <property type="evidence" value="ECO:0007669"/>
    <property type="project" value="UniProtKB-UniRule"/>
</dbReference>
<dbReference type="GO" id="GO:0042802">
    <property type="term" value="F:identical protein binding"/>
    <property type="evidence" value="ECO:0007669"/>
    <property type="project" value="TreeGrafter"/>
</dbReference>
<name>A0A252F3N8_9FIRM</name>
<evidence type="ECO:0000256" key="9">
    <source>
        <dbReference type="ARBA" id="ARBA00022741"/>
    </source>
</evidence>
<comment type="caution">
    <text evidence="17">The sequence shown here is derived from an EMBL/GenBank/DDBJ whole genome shotgun (WGS) entry which is preliminary data.</text>
</comment>
<dbReference type="InterPro" id="IPR012003">
    <property type="entry name" value="ATP_PFK_prok-type"/>
</dbReference>
<dbReference type="InterPro" id="IPR012828">
    <property type="entry name" value="PFKA_ATP_prok"/>
</dbReference>
<evidence type="ECO:0000256" key="13">
    <source>
        <dbReference type="ARBA" id="ARBA00023152"/>
    </source>
</evidence>
<comment type="catalytic activity">
    <reaction evidence="14 15">
        <text>beta-D-fructose 6-phosphate + ATP = beta-D-fructose 1,6-bisphosphate + ADP + H(+)</text>
        <dbReference type="Rhea" id="RHEA:16109"/>
        <dbReference type="ChEBI" id="CHEBI:15378"/>
        <dbReference type="ChEBI" id="CHEBI:30616"/>
        <dbReference type="ChEBI" id="CHEBI:32966"/>
        <dbReference type="ChEBI" id="CHEBI:57634"/>
        <dbReference type="ChEBI" id="CHEBI:456216"/>
        <dbReference type="EC" id="2.7.1.11"/>
    </reaction>
</comment>
<dbReference type="RefSeq" id="WP_087018690.1">
    <property type="nucleotide sequence ID" value="NZ_CP178353.1"/>
</dbReference>
<dbReference type="PRINTS" id="PR00476">
    <property type="entry name" value="PHFRCTKINASE"/>
</dbReference>